<organism evidence="1 2">
    <name type="scientific">Serratia silvae</name>
    <dbReference type="NCBI Taxonomy" id="2824122"/>
    <lineage>
        <taxon>Bacteria</taxon>
        <taxon>Pseudomonadati</taxon>
        <taxon>Pseudomonadota</taxon>
        <taxon>Gammaproteobacteria</taxon>
        <taxon>Enterobacterales</taxon>
        <taxon>Yersiniaceae</taxon>
        <taxon>Serratia</taxon>
    </lineage>
</organism>
<evidence type="ECO:0000313" key="2">
    <source>
        <dbReference type="Proteomes" id="UP001165275"/>
    </source>
</evidence>
<dbReference type="RefSeq" id="WP_248947783.1">
    <property type="nucleotide sequence ID" value="NZ_JAGQDC010000042.1"/>
</dbReference>
<evidence type="ECO:0000313" key="1">
    <source>
        <dbReference type="EMBL" id="MCL1031865.1"/>
    </source>
</evidence>
<sequence length="462" mass="53934">MKLSGESKKKFVELLEELARSYKLWLEDKDAFYKGIQESNIFTICIDAPIDLQAEMLKKWEDKTPCIYQLYHSTRSLNLTRELSGLIHKNNNLHCLAEELNKIIEAIVYEYANFDLDDVEETCSDNEKYKGVKIGDLQKIGERRIDTFKKEFSRYVFHFPVTIFNFDKELQLSENIGLIPIKSMGLDSDELSIFKKTRPNESNYYLEVRIQNKCSKLLALHLAGKAKEATYNILKLLATRLSPQAIPLLASHEIDRHRLDFYKYGKNTNNMERVTTLKFDILHYHSEHFWKGFIEGRMIENNLIDLSMQIPELLLLPSATKQRVVERIERSLLWYGDAVTESNWHQQIQKLVSSLEALVNFDEDDTTETFKRRVTNLNINRTGLDDIVRDKARQLYNVRSKIVHGSSLDEKLHFCPIEFCSKTLVGAIFYLSIFGFSKTDFNIKMPDFLDKIPERAILDETE</sequence>
<dbReference type="EMBL" id="JAGQDC010000042">
    <property type="protein sequence ID" value="MCL1031865.1"/>
    <property type="molecule type" value="Genomic_DNA"/>
</dbReference>
<evidence type="ECO:0008006" key="3">
    <source>
        <dbReference type="Google" id="ProtNLM"/>
    </source>
</evidence>
<reference evidence="1" key="1">
    <citation type="submission" date="2021-04" db="EMBL/GenBank/DDBJ databases">
        <title>Genome sequence of Serratia sp. arafor3.</title>
        <authorList>
            <person name="Besaury L."/>
        </authorList>
    </citation>
    <scope>NUCLEOTIDE SEQUENCE</scope>
    <source>
        <strain evidence="1">Arafor3</strain>
    </source>
</reference>
<keyword evidence="2" id="KW-1185">Reference proteome</keyword>
<dbReference type="Proteomes" id="UP001165275">
    <property type="component" value="Unassembled WGS sequence"/>
</dbReference>
<comment type="caution">
    <text evidence="1">The sequence shown here is derived from an EMBL/GenBank/DDBJ whole genome shotgun (WGS) entry which is preliminary data.</text>
</comment>
<name>A0ABT0KIK7_9GAMM</name>
<protein>
    <recommendedName>
        <fullName evidence="3">Apea-like HEPN domain-containing protein</fullName>
    </recommendedName>
</protein>
<gene>
    <name evidence="1" type="ORF">KAJ71_23045</name>
</gene>
<accession>A0ABT0KIK7</accession>
<proteinExistence type="predicted"/>